<dbReference type="PANTHER" id="PTHR24078">
    <property type="entry name" value="DNAJ HOMOLOG SUBFAMILY C MEMBER"/>
    <property type="match status" value="1"/>
</dbReference>
<dbReference type="AlphaFoldDB" id="A0A5C3PNP8"/>
<feature type="domain" description="J" evidence="3">
    <location>
        <begin position="10"/>
        <end position="78"/>
    </location>
</feature>
<dbReference type="PRINTS" id="PR00625">
    <property type="entry name" value="JDOMAIN"/>
</dbReference>
<reference evidence="4 5" key="1">
    <citation type="journal article" date="2019" name="Nat. Ecol. Evol.">
        <title>Megaphylogeny resolves global patterns of mushroom evolution.</title>
        <authorList>
            <person name="Varga T."/>
            <person name="Krizsan K."/>
            <person name="Foldi C."/>
            <person name="Dima B."/>
            <person name="Sanchez-Garcia M."/>
            <person name="Sanchez-Ramirez S."/>
            <person name="Szollosi G.J."/>
            <person name="Szarkandi J.G."/>
            <person name="Papp V."/>
            <person name="Albert L."/>
            <person name="Andreopoulos W."/>
            <person name="Angelini C."/>
            <person name="Antonin V."/>
            <person name="Barry K.W."/>
            <person name="Bougher N.L."/>
            <person name="Buchanan P."/>
            <person name="Buyck B."/>
            <person name="Bense V."/>
            <person name="Catcheside P."/>
            <person name="Chovatia M."/>
            <person name="Cooper J."/>
            <person name="Damon W."/>
            <person name="Desjardin D."/>
            <person name="Finy P."/>
            <person name="Geml J."/>
            <person name="Haridas S."/>
            <person name="Hughes K."/>
            <person name="Justo A."/>
            <person name="Karasinski D."/>
            <person name="Kautmanova I."/>
            <person name="Kiss B."/>
            <person name="Kocsube S."/>
            <person name="Kotiranta H."/>
            <person name="LaButti K.M."/>
            <person name="Lechner B.E."/>
            <person name="Liimatainen K."/>
            <person name="Lipzen A."/>
            <person name="Lukacs Z."/>
            <person name="Mihaltcheva S."/>
            <person name="Morgado L.N."/>
            <person name="Niskanen T."/>
            <person name="Noordeloos M.E."/>
            <person name="Ohm R.A."/>
            <person name="Ortiz-Santana B."/>
            <person name="Ovrebo C."/>
            <person name="Racz N."/>
            <person name="Riley R."/>
            <person name="Savchenko A."/>
            <person name="Shiryaev A."/>
            <person name="Soop K."/>
            <person name="Spirin V."/>
            <person name="Szebenyi C."/>
            <person name="Tomsovsky M."/>
            <person name="Tulloss R.E."/>
            <person name="Uehling J."/>
            <person name="Grigoriev I.V."/>
            <person name="Vagvolgyi C."/>
            <person name="Papp T."/>
            <person name="Martin F.M."/>
            <person name="Miettinen O."/>
            <person name="Hibbett D.S."/>
            <person name="Nagy L.G."/>
        </authorList>
    </citation>
    <scope>NUCLEOTIDE SEQUENCE [LARGE SCALE GENOMIC DNA]</scope>
    <source>
        <strain evidence="4 5">HHB13444</strain>
    </source>
</reference>
<sequence length="531" mass="59157">MPASTADVNKHLETLGLGPDDLNEDAVRVAYKKLALKWHPDRHNADPEESKEKFIEVNDAYKALVHECKKRNKHHWLRKDGDGSSTLRSFWPSSTPSATSSSSSRPSTSSSKPSCATDSTAKHTEIPTSKPTDPISEKPASSASAKPTDSPPAKQTDFSSSAAKSSSHRAAEPKDARETRSKGMRRSGDREPSHPSSSTHRSHPKTSHTSSGAPKSPRLSKPSNLHHHDDDSDTSSEAGSLHEQKHRHRHHGKVKKHSLGEDDYEFIDLGSPLKPLRSPKPLSTTSQDKDWIFPLPLTLEDLYFGAKHRYRVTRTLRTEKSSDSHPSPKTQTVQLDVHVSPGWRNGTRIRVPGVGNQRPDGSFQDIVFVVEEISHPRFTRSGDDIVLPVRVPWVEAHSRRPYPPHDIYEDDDSVLGSEGTSGGGGRYRFGFGRGRQHGPYEHERDGEPEDDQVYVMGLDGEEYTIPIPRTLVEAADGTRIFGAGMPVRKNGKVVGKGDLVIRWEFAFPESEKLQRSRWQTLKDAMHLRFQV</sequence>
<dbReference type="GO" id="GO:0006413">
    <property type="term" value="P:translational initiation"/>
    <property type="evidence" value="ECO:0007669"/>
    <property type="project" value="TreeGrafter"/>
</dbReference>
<keyword evidence="1" id="KW-0143">Chaperone</keyword>
<dbReference type="SUPFAM" id="SSF49493">
    <property type="entry name" value="HSP40/DnaJ peptide-binding domain"/>
    <property type="match status" value="1"/>
</dbReference>
<feature type="compositionally biased region" description="Basic residues" evidence="2">
    <location>
        <begin position="244"/>
        <end position="257"/>
    </location>
</feature>
<dbReference type="Pfam" id="PF01556">
    <property type="entry name" value="DnaJ_C"/>
    <property type="match status" value="1"/>
</dbReference>
<organism evidence="4 5">
    <name type="scientific">Polyporus arcularius HHB13444</name>
    <dbReference type="NCBI Taxonomy" id="1314778"/>
    <lineage>
        <taxon>Eukaryota</taxon>
        <taxon>Fungi</taxon>
        <taxon>Dikarya</taxon>
        <taxon>Basidiomycota</taxon>
        <taxon>Agaricomycotina</taxon>
        <taxon>Agaricomycetes</taxon>
        <taxon>Polyporales</taxon>
        <taxon>Polyporaceae</taxon>
        <taxon>Polyporus</taxon>
    </lineage>
</organism>
<dbReference type="CDD" id="cd10747">
    <property type="entry name" value="DnaJ_C"/>
    <property type="match status" value="1"/>
</dbReference>
<feature type="region of interest" description="Disordered" evidence="2">
    <location>
        <begin position="404"/>
        <end position="449"/>
    </location>
</feature>
<dbReference type="CDD" id="cd06257">
    <property type="entry name" value="DnaJ"/>
    <property type="match status" value="1"/>
</dbReference>
<feature type="compositionally biased region" description="Low complexity" evidence="2">
    <location>
        <begin position="138"/>
        <end position="165"/>
    </location>
</feature>
<dbReference type="PROSITE" id="PS50076">
    <property type="entry name" value="DNAJ_2"/>
    <property type="match status" value="1"/>
</dbReference>
<dbReference type="Pfam" id="PF00226">
    <property type="entry name" value="DnaJ"/>
    <property type="match status" value="1"/>
</dbReference>
<feature type="compositionally biased region" description="Gly residues" evidence="2">
    <location>
        <begin position="419"/>
        <end position="433"/>
    </location>
</feature>
<dbReference type="InterPro" id="IPR002939">
    <property type="entry name" value="DnaJ_C"/>
</dbReference>
<dbReference type="PANTHER" id="PTHR24078:SF553">
    <property type="entry name" value="DNAJ HOMOLOG SUBFAMILY B MEMBER 5"/>
    <property type="match status" value="1"/>
</dbReference>
<evidence type="ECO:0000259" key="3">
    <source>
        <dbReference type="PROSITE" id="PS50076"/>
    </source>
</evidence>
<dbReference type="Gene3D" id="2.60.260.20">
    <property type="entry name" value="Urease metallochaperone UreE, N-terminal domain"/>
    <property type="match status" value="2"/>
</dbReference>
<dbReference type="GO" id="GO:0005829">
    <property type="term" value="C:cytosol"/>
    <property type="evidence" value="ECO:0007669"/>
    <property type="project" value="TreeGrafter"/>
</dbReference>
<feature type="compositionally biased region" description="Low complexity" evidence="2">
    <location>
        <begin position="92"/>
        <end position="119"/>
    </location>
</feature>
<dbReference type="SUPFAM" id="SSF46565">
    <property type="entry name" value="Chaperone J-domain"/>
    <property type="match status" value="1"/>
</dbReference>
<protein>
    <submittedName>
        <fullName evidence="4">DnaJ-domain-containing protein</fullName>
    </submittedName>
</protein>
<dbReference type="Gene3D" id="1.10.287.110">
    <property type="entry name" value="DnaJ domain"/>
    <property type="match status" value="1"/>
</dbReference>
<feature type="region of interest" description="Disordered" evidence="2">
    <location>
        <begin position="1"/>
        <end position="21"/>
    </location>
</feature>
<keyword evidence="5" id="KW-1185">Reference proteome</keyword>
<accession>A0A5C3PNP8</accession>
<dbReference type="InterPro" id="IPR051339">
    <property type="entry name" value="DnaJ_subfamily_B"/>
</dbReference>
<proteinExistence type="predicted"/>
<evidence type="ECO:0000256" key="1">
    <source>
        <dbReference type="ARBA" id="ARBA00023186"/>
    </source>
</evidence>
<dbReference type="SMART" id="SM00271">
    <property type="entry name" value="DnaJ"/>
    <property type="match status" value="1"/>
</dbReference>
<name>A0A5C3PNP8_9APHY</name>
<gene>
    <name evidence="4" type="ORF">K466DRAFT_371078</name>
</gene>
<dbReference type="GO" id="GO:0006457">
    <property type="term" value="P:protein folding"/>
    <property type="evidence" value="ECO:0007669"/>
    <property type="project" value="InterPro"/>
</dbReference>
<dbReference type="InterPro" id="IPR008971">
    <property type="entry name" value="HSP40/DnaJ_pept-bd"/>
</dbReference>
<dbReference type="EMBL" id="ML211039">
    <property type="protein sequence ID" value="TFK90687.1"/>
    <property type="molecule type" value="Genomic_DNA"/>
</dbReference>
<feature type="region of interest" description="Disordered" evidence="2">
    <location>
        <begin position="71"/>
        <end position="258"/>
    </location>
</feature>
<dbReference type="STRING" id="1314778.A0A5C3PNP8"/>
<evidence type="ECO:0000313" key="5">
    <source>
        <dbReference type="Proteomes" id="UP000308197"/>
    </source>
</evidence>
<dbReference type="InParanoid" id="A0A5C3PNP8"/>
<dbReference type="GO" id="GO:0051082">
    <property type="term" value="F:unfolded protein binding"/>
    <property type="evidence" value="ECO:0007669"/>
    <property type="project" value="InterPro"/>
</dbReference>
<dbReference type="Proteomes" id="UP000308197">
    <property type="component" value="Unassembled WGS sequence"/>
</dbReference>
<evidence type="ECO:0000313" key="4">
    <source>
        <dbReference type="EMBL" id="TFK90687.1"/>
    </source>
</evidence>
<dbReference type="InterPro" id="IPR036869">
    <property type="entry name" value="J_dom_sf"/>
</dbReference>
<feature type="compositionally biased region" description="Basic and acidic residues" evidence="2">
    <location>
        <begin position="169"/>
        <end position="193"/>
    </location>
</feature>
<dbReference type="GO" id="GO:0051087">
    <property type="term" value="F:protein-folding chaperone binding"/>
    <property type="evidence" value="ECO:0007669"/>
    <property type="project" value="TreeGrafter"/>
</dbReference>
<dbReference type="InterPro" id="IPR001623">
    <property type="entry name" value="DnaJ_domain"/>
</dbReference>
<evidence type="ECO:0000256" key="2">
    <source>
        <dbReference type="SAM" id="MobiDB-lite"/>
    </source>
</evidence>